<protein>
    <submittedName>
        <fullName evidence="2">Uncharacterized protein</fullName>
    </submittedName>
</protein>
<evidence type="ECO:0000313" key="2">
    <source>
        <dbReference type="EMBL" id="CAB4218382.1"/>
    </source>
</evidence>
<evidence type="ECO:0000256" key="1">
    <source>
        <dbReference type="SAM" id="MobiDB-lite"/>
    </source>
</evidence>
<sequence>MHLTRSHSEIVEDILIMGEVGYNVSERDSLPLLFFEVYSIELKKGCEQCKKSAYESLLKWAKRKSQKQNSYMNFTIKKEFVKKDFHFRHAGNLVVVNAANLNEERARMMLASKYAHAIEGQPDSPSVNDFSGSVEGIVKNESVVTASTSTKADKDGKSLIVSHKGKLAKSNELPPSKGKAGRPAKKVV</sequence>
<feature type="compositionally biased region" description="Basic residues" evidence="1">
    <location>
        <begin position="179"/>
        <end position="188"/>
    </location>
</feature>
<organism evidence="2">
    <name type="scientific">uncultured Caudovirales phage</name>
    <dbReference type="NCBI Taxonomy" id="2100421"/>
    <lineage>
        <taxon>Viruses</taxon>
        <taxon>Duplodnaviria</taxon>
        <taxon>Heunggongvirae</taxon>
        <taxon>Uroviricota</taxon>
        <taxon>Caudoviricetes</taxon>
        <taxon>Peduoviridae</taxon>
        <taxon>Maltschvirus</taxon>
        <taxon>Maltschvirus maltsch</taxon>
    </lineage>
</organism>
<feature type="region of interest" description="Disordered" evidence="1">
    <location>
        <begin position="145"/>
        <end position="188"/>
    </location>
</feature>
<reference evidence="2" key="1">
    <citation type="submission" date="2020-05" db="EMBL/GenBank/DDBJ databases">
        <authorList>
            <person name="Chiriac C."/>
            <person name="Salcher M."/>
            <person name="Ghai R."/>
            <person name="Kavagutti S V."/>
        </authorList>
    </citation>
    <scope>NUCLEOTIDE SEQUENCE</scope>
</reference>
<proteinExistence type="predicted"/>
<accession>A0A6J5SS73</accession>
<name>A0A6J5SS73_9CAUD</name>
<dbReference type="EMBL" id="LR797468">
    <property type="protein sequence ID" value="CAB4218382.1"/>
    <property type="molecule type" value="Genomic_DNA"/>
</dbReference>
<gene>
    <name evidence="2" type="ORF">UFOVP1605_23</name>
</gene>